<comment type="subunit">
    <text evidence="4 7">Heterotetramer of two alpha and two beta subunits.</text>
</comment>
<dbReference type="EMBL" id="AMEP01000142">
    <property type="protein sequence ID" value="EKX97271.1"/>
    <property type="molecule type" value="Genomic_DNA"/>
</dbReference>
<accession>L1N216</accession>
<gene>
    <name evidence="4" type="primary">sucD</name>
    <name evidence="9" type="ORF">HMPREF9151_02189</name>
</gene>
<evidence type="ECO:0000259" key="8">
    <source>
        <dbReference type="SMART" id="SM00881"/>
    </source>
</evidence>
<dbReference type="NCBIfam" id="TIGR01019">
    <property type="entry name" value="sucCoAalpha"/>
    <property type="match status" value="1"/>
</dbReference>
<feature type="domain" description="CoA-binding" evidence="8">
    <location>
        <begin position="24"/>
        <end position="120"/>
    </location>
</feature>
<sequence length="310" mass="32945">MKPEEKLWKQRVKIQLKDFKMSILINKNTRLIVQGITGRDGGFHATKMKEYGTNVVGGTSPGKGGQEVSGIPVFNTVRDAVETTQANTSVIFVPAAFAKDAMMEAADAGIELIICITEGVPTLDVVQAYDYIRKKGAKLIGPNCPGLISPDESMVGIMPTNIFKKGGTGVISRSGTLTYEVVYNLTQSGMGQSTAIGVGGDPIVGLYFQDLLEMFENDPQTDSIAIIGEIGGDAEERAAEYIRAHVTKPVVAFISGREAPKGKQMGHAGAIISSGSGTAKEKVAAFEAAGIPVARETAEIPKLLQEKLKK</sequence>
<keyword evidence="1 4" id="KW-0816">Tricarboxylic acid cycle</keyword>
<dbReference type="NCBIfam" id="NF004230">
    <property type="entry name" value="PRK05678.1"/>
    <property type="match status" value="1"/>
</dbReference>
<dbReference type="EC" id="6.2.1.5" evidence="4"/>
<dbReference type="AlphaFoldDB" id="L1N216"/>
<dbReference type="InterPro" id="IPR036291">
    <property type="entry name" value="NAD(P)-bd_dom_sf"/>
</dbReference>
<keyword evidence="3 4" id="KW-0547">Nucleotide-binding</keyword>
<evidence type="ECO:0000256" key="5">
    <source>
        <dbReference type="PIRSR" id="PIRSR001553-1"/>
    </source>
</evidence>
<comment type="similarity">
    <text evidence="4 6">Belongs to the succinate/malate CoA ligase alpha subunit family.</text>
</comment>
<dbReference type="InterPro" id="IPR003781">
    <property type="entry name" value="CoA-bd"/>
</dbReference>
<feature type="binding site" evidence="4">
    <location>
        <position position="179"/>
    </location>
    <ligand>
        <name>substrate</name>
        <note>ligand shared with subunit beta</note>
    </ligand>
</feature>
<evidence type="ECO:0000256" key="4">
    <source>
        <dbReference type="HAMAP-Rule" id="MF_01988"/>
    </source>
</evidence>
<dbReference type="Gene3D" id="3.40.50.720">
    <property type="entry name" value="NAD(P)-binding Rossmann-like Domain"/>
    <property type="match status" value="1"/>
</dbReference>
<protein>
    <recommendedName>
        <fullName evidence="4">Succinate--CoA ligase [ADP-forming] subunit alpha</fullName>
        <ecNumber evidence="4">6.2.1.5</ecNumber>
    </recommendedName>
    <alternativeName>
        <fullName evidence="4">Succinyl-CoA synthetase subunit alpha</fullName>
        <shortName evidence="4">SCS-alpha</shortName>
    </alternativeName>
</protein>
<evidence type="ECO:0000256" key="6">
    <source>
        <dbReference type="RuleBase" id="RU000677"/>
    </source>
</evidence>
<dbReference type="FunFam" id="3.40.50.261:FF:000006">
    <property type="entry name" value="Succinate--CoA ligase [ADP-forming] subunit alpha"/>
    <property type="match status" value="1"/>
</dbReference>
<evidence type="ECO:0000256" key="1">
    <source>
        <dbReference type="ARBA" id="ARBA00022532"/>
    </source>
</evidence>
<evidence type="ECO:0000256" key="3">
    <source>
        <dbReference type="ARBA" id="ARBA00022741"/>
    </source>
</evidence>
<dbReference type="FunFam" id="3.40.50.720:FF:000205">
    <property type="entry name" value="Succinate--CoA ligase [ADP-forming] subunit alpha"/>
    <property type="match status" value="1"/>
</dbReference>
<feature type="active site" description="Tele-phosphohistidine intermediate" evidence="4 5">
    <location>
        <position position="267"/>
    </location>
</feature>
<comment type="catalytic activity">
    <reaction evidence="4 7">
        <text>succinate + ATP + CoA = succinyl-CoA + ADP + phosphate</text>
        <dbReference type="Rhea" id="RHEA:17661"/>
        <dbReference type="ChEBI" id="CHEBI:30031"/>
        <dbReference type="ChEBI" id="CHEBI:30616"/>
        <dbReference type="ChEBI" id="CHEBI:43474"/>
        <dbReference type="ChEBI" id="CHEBI:57287"/>
        <dbReference type="ChEBI" id="CHEBI:57292"/>
        <dbReference type="ChEBI" id="CHEBI:456216"/>
        <dbReference type="EC" id="6.2.1.5"/>
    </reaction>
</comment>
<name>L1N216_9BACT</name>
<dbReference type="GO" id="GO:0006099">
    <property type="term" value="P:tricarboxylic acid cycle"/>
    <property type="evidence" value="ECO:0007669"/>
    <property type="project" value="UniProtKB-UniRule"/>
</dbReference>
<comment type="function">
    <text evidence="4 7">Succinyl-CoA synthetase functions in the citric acid cycle (TCA), coupling the hydrolysis of succinyl-CoA to the synthesis of either ATP or GTP and thus represents the only step of substrate-level phosphorylation in the TCA. The alpha subunit of the enzyme binds the substrates coenzyme A and phosphate, while succinate binding and nucleotide specificity is provided by the beta subunit.</text>
</comment>
<reference evidence="9 10" key="1">
    <citation type="submission" date="2012-05" db="EMBL/GenBank/DDBJ databases">
        <authorList>
            <person name="Weinstock G."/>
            <person name="Sodergren E."/>
            <person name="Lobos E.A."/>
            <person name="Fulton L."/>
            <person name="Fulton R."/>
            <person name="Courtney L."/>
            <person name="Fronick C."/>
            <person name="O'Laughlin M."/>
            <person name="Godfrey J."/>
            <person name="Wilson R.M."/>
            <person name="Miner T."/>
            <person name="Farmer C."/>
            <person name="Delehaunty K."/>
            <person name="Cordes M."/>
            <person name="Minx P."/>
            <person name="Tomlinson C."/>
            <person name="Chen J."/>
            <person name="Wollam A."/>
            <person name="Pepin K.H."/>
            <person name="Bhonagiri V."/>
            <person name="Zhang X."/>
            <person name="Suruliraj S."/>
            <person name="Warren W."/>
            <person name="Mitreva M."/>
            <person name="Mardis E.R."/>
            <person name="Wilson R.K."/>
        </authorList>
    </citation>
    <scope>NUCLEOTIDE SEQUENCE [LARGE SCALE GENOMIC DNA]</scope>
    <source>
        <strain evidence="9 10">F0055</strain>
    </source>
</reference>
<organism evidence="9 10">
    <name type="scientific">Hoylesella saccharolytica F0055</name>
    <dbReference type="NCBI Taxonomy" id="1127699"/>
    <lineage>
        <taxon>Bacteria</taxon>
        <taxon>Pseudomonadati</taxon>
        <taxon>Bacteroidota</taxon>
        <taxon>Bacteroidia</taxon>
        <taxon>Bacteroidales</taxon>
        <taxon>Prevotellaceae</taxon>
        <taxon>Hoylesella</taxon>
    </lineage>
</organism>
<dbReference type="SUPFAM" id="SSF52210">
    <property type="entry name" value="Succinyl-CoA synthetase domains"/>
    <property type="match status" value="1"/>
</dbReference>
<evidence type="ECO:0000313" key="9">
    <source>
        <dbReference type="EMBL" id="EKX97271.1"/>
    </source>
</evidence>
<dbReference type="PROSITE" id="PS01216">
    <property type="entry name" value="SUCCINYL_COA_LIG_1"/>
    <property type="match status" value="1"/>
</dbReference>
<evidence type="ECO:0000256" key="7">
    <source>
        <dbReference type="RuleBase" id="RU000699"/>
    </source>
</evidence>
<dbReference type="HOGENOM" id="CLU_052104_0_0_10"/>
<dbReference type="GO" id="GO:0009361">
    <property type="term" value="C:succinate-CoA ligase complex (ADP-forming)"/>
    <property type="evidence" value="ECO:0007669"/>
    <property type="project" value="TreeGrafter"/>
</dbReference>
<dbReference type="GO" id="GO:0000166">
    <property type="term" value="F:nucleotide binding"/>
    <property type="evidence" value="ECO:0007669"/>
    <property type="project" value="UniProtKB-KW"/>
</dbReference>
<dbReference type="HAMAP" id="MF_01988">
    <property type="entry name" value="Succ_CoA_alpha"/>
    <property type="match status" value="1"/>
</dbReference>
<dbReference type="PRINTS" id="PR01798">
    <property type="entry name" value="SCOASYNTHASE"/>
</dbReference>
<feature type="binding site" evidence="4">
    <location>
        <begin position="37"/>
        <end position="40"/>
    </location>
    <ligand>
        <name>CoA</name>
        <dbReference type="ChEBI" id="CHEBI:57287"/>
    </ligand>
</feature>
<dbReference type="InterPro" id="IPR016102">
    <property type="entry name" value="Succinyl-CoA_synth-like"/>
</dbReference>
<dbReference type="InterPro" id="IPR017440">
    <property type="entry name" value="Cit_synth/succinyl-CoA_lig_AS"/>
</dbReference>
<dbReference type="UniPathway" id="UPA00223">
    <property type="reaction ID" value="UER00999"/>
</dbReference>
<dbReference type="SUPFAM" id="SSF51735">
    <property type="entry name" value="NAD(P)-binding Rossmann-fold domains"/>
    <property type="match status" value="1"/>
</dbReference>
<comment type="caution">
    <text evidence="9">The sequence shown here is derived from an EMBL/GenBank/DDBJ whole genome shotgun (WGS) entry which is preliminary data.</text>
</comment>
<keyword evidence="2 4" id="KW-0436">Ligase</keyword>
<keyword evidence="10" id="KW-1185">Reference proteome</keyword>
<dbReference type="InterPro" id="IPR005810">
    <property type="entry name" value="CoA_lig_alpha"/>
</dbReference>
<evidence type="ECO:0000256" key="2">
    <source>
        <dbReference type="ARBA" id="ARBA00022598"/>
    </source>
</evidence>
<comment type="catalytic activity">
    <reaction evidence="4">
        <text>GTP + succinate + CoA = succinyl-CoA + GDP + phosphate</text>
        <dbReference type="Rhea" id="RHEA:22120"/>
        <dbReference type="ChEBI" id="CHEBI:30031"/>
        <dbReference type="ChEBI" id="CHEBI:37565"/>
        <dbReference type="ChEBI" id="CHEBI:43474"/>
        <dbReference type="ChEBI" id="CHEBI:57287"/>
        <dbReference type="ChEBI" id="CHEBI:57292"/>
        <dbReference type="ChEBI" id="CHEBI:58189"/>
    </reaction>
</comment>
<dbReference type="InterPro" id="IPR005811">
    <property type="entry name" value="SUCC_ACL_C"/>
</dbReference>
<dbReference type="PATRIC" id="fig|1127699.3.peg.2002"/>
<dbReference type="Proteomes" id="UP000010433">
    <property type="component" value="Unassembled WGS sequence"/>
</dbReference>
<dbReference type="Pfam" id="PF00549">
    <property type="entry name" value="Ligase_CoA"/>
    <property type="match status" value="1"/>
</dbReference>
<feature type="binding site" evidence="4">
    <location>
        <position position="63"/>
    </location>
    <ligand>
        <name>CoA</name>
        <dbReference type="ChEBI" id="CHEBI:57287"/>
    </ligand>
</feature>
<dbReference type="STRING" id="1127699.HMPREF9151_02189"/>
<comment type="pathway">
    <text evidence="4 7">Carbohydrate metabolism; tricarboxylic acid cycle; succinate from succinyl-CoA (ligase route): step 1/1.</text>
</comment>
<feature type="binding site" evidence="4">
    <location>
        <begin position="116"/>
        <end position="118"/>
    </location>
    <ligand>
        <name>CoA</name>
        <dbReference type="ChEBI" id="CHEBI:57287"/>
    </ligand>
</feature>
<dbReference type="GO" id="GO:0004776">
    <property type="term" value="F:succinate-CoA ligase (GDP-forming) activity"/>
    <property type="evidence" value="ECO:0007669"/>
    <property type="project" value="TreeGrafter"/>
</dbReference>
<dbReference type="InterPro" id="IPR033847">
    <property type="entry name" value="Citrt_syn/SCS-alpha_CS"/>
</dbReference>
<proteinExistence type="inferred from homology"/>
<dbReference type="PANTHER" id="PTHR11117:SF2">
    <property type="entry name" value="SUCCINATE--COA LIGASE [ADP_GDP-FORMING] SUBUNIT ALPHA, MITOCHONDRIAL"/>
    <property type="match status" value="1"/>
</dbReference>
<dbReference type="GO" id="GO:0004775">
    <property type="term" value="F:succinate-CoA ligase (ADP-forming) activity"/>
    <property type="evidence" value="ECO:0007669"/>
    <property type="project" value="UniProtKB-UniRule"/>
</dbReference>
<dbReference type="Gene3D" id="3.40.50.261">
    <property type="entry name" value="Succinyl-CoA synthetase domains"/>
    <property type="match status" value="1"/>
</dbReference>
<dbReference type="Pfam" id="PF02629">
    <property type="entry name" value="CoA_binding"/>
    <property type="match status" value="1"/>
</dbReference>
<dbReference type="PROSITE" id="PS00399">
    <property type="entry name" value="SUCCINYL_COA_LIG_2"/>
    <property type="match status" value="1"/>
</dbReference>
<evidence type="ECO:0000313" key="10">
    <source>
        <dbReference type="Proteomes" id="UP000010433"/>
    </source>
</evidence>
<dbReference type="PANTHER" id="PTHR11117">
    <property type="entry name" value="SUCCINYL-COA LIGASE SUBUNIT ALPHA"/>
    <property type="match status" value="1"/>
</dbReference>
<dbReference type="SMART" id="SM00881">
    <property type="entry name" value="CoA_binding"/>
    <property type="match status" value="1"/>
</dbReference>
<dbReference type="PIRSF" id="PIRSF001553">
    <property type="entry name" value="SucCS_alpha"/>
    <property type="match status" value="1"/>
</dbReference>